<evidence type="ECO:0000313" key="13">
    <source>
        <dbReference type="EMBL" id="SDF78113.1"/>
    </source>
</evidence>
<evidence type="ECO:0000256" key="5">
    <source>
        <dbReference type="ARBA" id="ARBA00039314"/>
    </source>
</evidence>
<dbReference type="AlphaFoldDB" id="A0A8G2EVB7"/>
<feature type="domain" description="AB hydrolase-1" evidence="12">
    <location>
        <begin position="55"/>
        <end position="153"/>
    </location>
</feature>
<evidence type="ECO:0000256" key="7">
    <source>
        <dbReference type="ARBA" id="ARBA00042645"/>
    </source>
</evidence>
<keyword evidence="3" id="KW-0809">Transit peptide</keyword>
<evidence type="ECO:0000256" key="3">
    <source>
        <dbReference type="ARBA" id="ARBA00022946"/>
    </source>
</evidence>
<evidence type="ECO:0000256" key="6">
    <source>
        <dbReference type="ARBA" id="ARBA00041520"/>
    </source>
</evidence>
<dbReference type="EMBL" id="FNBW01000006">
    <property type="protein sequence ID" value="SDF78113.1"/>
    <property type="molecule type" value="Genomic_DNA"/>
</dbReference>
<evidence type="ECO:0000256" key="11">
    <source>
        <dbReference type="ARBA" id="ARBA00047972"/>
    </source>
</evidence>
<evidence type="ECO:0000256" key="10">
    <source>
        <dbReference type="ARBA" id="ARBA00047409"/>
    </source>
</evidence>
<organism evidence="13 14">
    <name type="scientific">Thalassobaculum litoreum DSM 18839</name>
    <dbReference type="NCBI Taxonomy" id="1123362"/>
    <lineage>
        <taxon>Bacteria</taxon>
        <taxon>Pseudomonadati</taxon>
        <taxon>Pseudomonadota</taxon>
        <taxon>Alphaproteobacteria</taxon>
        <taxon>Rhodospirillales</taxon>
        <taxon>Thalassobaculaceae</taxon>
        <taxon>Thalassobaculum</taxon>
    </lineage>
</organism>
<dbReference type="SUPFAM" id="SSF53474">
    <property type="entry name" value="alpha/beta-Hydrolases"/>
    <property type="match status" value="1"/>
</dbReference>
<proteinExistence type="predicted"/>
<comment type="catalytic activity">
    <reaction evidence="10">
        <text>S-hexadecanoyl-L-cysteinyl-[protein] + H2O = L-cysteinyl-[protein] + hexadecanoate + H(+)</text>
        <dbReference type="Rhea" id="RHEA:19233"/>
        <dbReference type="Rhea" id="RHEA-COMP:10131"/>
        <dbReference type="Rhea" id="RHEA-COMP:11032"/>
        <dbReference type="ChEBI" id="CHEBI:7896"/>
        <dbReference type="ChEBI" id="CHEBI:15377"/>
        <dbReference type="ChEBI" id="CHEBI:15378"/>
        <dbReference type="ChEBI" id="CHEBI:29950"/>
        <dbReference type="ChEBI" id="CHEBI:74151"/>
        <dbReference type="EC" id="3.1.2.22"/>
    </reaction>
    <physiologicalReaction direction="left-to-right" evidence="10">
        <dbReference type="Rhea" id="RHEA:19234"/>
    </physiologicalReaction>
</comment>
<dbReference type="Gene3D" id="3.40.50.1820">
    <property type="entry name" value="alpha/beta hydrolase"/>
    <property type="match status" value="1"/>
</dbReference>
<evidence type="ECO:0000256" key="8">
    <source>
        <dbReference type="ARBA" id="ARBA00042704"/>
    </source>
</evidence>
<sequence>MTPTSQHGETPSPAPKTLTTQDGETLAYHHVPGRQPGILFCGGFMSDMTGTKALALEALARARGQAFTRFDYRGHGQSSGAFRDGTIGLWRSDALAVFDAVTDGPVIVVGSSMGGWIALLLALARPERVAGLVGIAAAPDFTEDLMWAEFDETVRRALTTERVYLEPSEYSEEPYTITMDLIEEGRNHLIMRGPIPIAAPVRLLHGMRDTSVPHRLSVLLAERLETDDVQVHLVKDGDHRLSTERDLALLAGAVAELSGG</sequence>
<dbReference type="InterPro" id="IPR052382">
    <property type="entry name" value="ABHD10_acyl-thioesterase"/>
</dbReference>
<evidence type="ECO:0000259" key="12">
    <source>
        <dbReference type="Pfam" id="PF00561"/>
    </source>
</evidence>
<dbReference type="OrthoDB" id="9813296at2"/>
<protein>
    <recommendedName>
        <fullName evidence="5">Palmitoyl-protein thioesterase ABHD10, mitochondrial</fullName>
        <ecNumber evidence="4">3.1.1.93</ecNumber>
        <ecNumber evidence="1">3.1.2.22</ecNumber>
    </recommendedName>
    <alternativeName>
        <fullName evidence="7">Acyl-protein thioesterase ABHD10</fullName>
    </alternativeName>
    <alternativeName>
        <fullName evidence="8">Alpha/beta hydrolase domain-containing protein 10</fullName>
    </alternativeName>
    <alternativeName>
        <fullName evidence="6">Mycophenolic acid acyl-glucuronide esterase, mitochondrial</fullName>
    </alternativeName>
</protein>
<dbReference type="RefSeq" id="WP_093150422.1">
    <property type="nucleotide sequence ID" value="NZ_FNBW01000006.1"/>
</dbReference>
<evidence type="ECO:0000256" key="4">
    <source>
        <dbReference type="ARBA" id="ARBA00039132"/>
    </source>
</evidence>
<dbReference type="EC" id="3.1.1.93" evidence="4"/>
<evidence type="ECO:0000256" key="2">
    <source>
        <dbReference type="ARBA" id="ARBA00022801"/>
    </source>
</evidence>
<comment type="catalytic activity">
    <reaction evidence="11">
        <text>mycophenolic acid O-acyl-beta-D-glucuronide + H2O = mycophenolate + D-glucuronate + H(+)</text>
        <dbReference type="Rhea" id="RHEA:34179"/>
        <dbReference type="ChEBI" id="CHEBI:15377"/>
        <dbReference type="ChEBI" id="CHEBI:15378"/>
        <dbReference type="ChEBI" id="CHEBI:58720"/>
        <dbReference type="ChEBI" id="CHEBI:62932"/>
        <dbReference type="ChEBI" id="CHEBI:66982"/>
        <dbReference type="EC" id="3.1.1.93"/>
    </reaction>
    <physiologicalReaction direction="left-to-right" evidence="11">
        <dbReference type="Rhea" id="RHEA:34180"/>
    </physiologicalReaction>
</comment>
<evidence type="ECO:0000256" key="9">
    <source>
        <dbReference type="ARBA" id="ARBA00046047"/>
    </source>
</evidence>
<dbReference type="EC" id="3.1.2.22" evidence="1"/>
<dbReference type="PANTHER" id="PTHR16138:SF7">
    <property type="entry name" value="PALMITOYL-PROTEIN THIOESTERASE ABHD10, MITOCHONDRIAL"/>
    <property type="match status" value="1"/>
</dbReference>
<dbReference type="Pfam" id="PF00561">
    <property type="entry name" value="Abhydrolase_1"/>
    <property type="match status" value="1"/>
</dbReference>
<comment type="caution">
    <text evidence="13">The sequence shown here is derived from an EMBL/GenBank/DDBJ whole genome shotgun (WGS) entry which is preliminary data.</text>
</comment>
<reference evidence="13 14" key="1">
    <citation type="submission" date="2016-10" db="EMBL/GenBank/DDBJ databases">
        <authorList>
            <person name="Varghese N."/>
            <person name="Submissions S."/>
        </authorList>
    </citation>
    <scope>NUCLEOTIDE SEQUENCE [LARGE SCALE GENOMIC DNA]</scope>
    <source>
        <strain evidence="13 14">DSM 18839</strain>
    </source>
</reference>
<keyword evidence="2" id="KW-0378">Hydrolase</keyword>
<keyword evidence="14" id="KW-1185">Reference proteome</keyword>
<dbReference type="InterPro" id="IPR029058">
    <property type="entry name" value="AB_hydrolase_fold"/>
</dbReference>
<evidence type="ECO:0000313" key="14">
    <source>
        <dbReference type="Proteomes" id="UP000198615"/>
    </source>
</evidence>
<dbReference type="InterPro" id="IPR000073">
    <property type="entry name" value="AB_hydrolase_1"/>
</dbReference>
<comment type="function">
    <text evidence="9">Acts as an acyl-protein thioesterase that hydrolyzes fatty acids from acylated residues in proteins. Regulates the mitochondrial S-depalmitoylation of the nucleophilic active site residue of peroxiredoxin-5/PRDX5, a key antioxidant protein, therefore modulating mitochondrial antioxidant ability. Also catalyzes the deglucuronidation of mycophenolic acid acyl-glucuronide, an active metabolite of the immunosuppressant drug mycophenolate.</text>
</comment>
<evidence type="ECO:0000256" key="1">
    <source>
        <dbReference type="ARBA" id="ARBA00012423"/>
    </source>
</evidence>
<dbReference type="GO" id="GO:0102390">
    <property type="term" value="F:mycophenolic acid acyl-glucuronide esterase activity"/>
    <property type="evidence" value="ECO:0007669"/>
    <property type="project" value="UniProtKB-EC"/>
</dbReference>
<name>A0A8G2EVB7_9PROT</name>
<accession>A0A8G2EVB7</accession>
<dbReference type="Proteomes" id="UP000198615">
    <property type="component" value="Unassembled WGS sequence"/>
</dbReference>
<gene>
    <name evidence="13" type="ORF">SAMN05660686_02346</name>
</gene>
<dbReference type="GO" id="GO:0008474">
    <property type="term" value="F:palmitoyl-(protein) hydrolase activity"/>
    <property type="evidence" value="ECO:0007669"/>
    <property type="project" value="UniProtKB-EC"/>
</dbReference>
<dbReference type="PANTHER" id="PTHR16138">
    <property type="entry name" value="MYCOPHENOLIC ACID ACYL-GLUCURONIDE ESTERASE, MITOCHONDRIAL"/>
    <property type="match status" value="1"/>
</dbReference>